<sequence>PQRLDPRMKRPASVCRETSVSSLDAVGTTLLNLTTLIDRSGYAQWKHTDFQNLLNVLPFPHLPLPGLEAMWLKNHSMNEKDILHYNLQIKERTKSKGEN</sequence>
<evidence type="ECO:0000313" key="2">
    <source>
        <dbReference type="Proteomes" id="UP001164746"/>
    </source>
</evidence>
<protein>
    <submittedName>
        <fullName evidence="1">Uncharacterized protein</fullName>
    </submittedName>
</protein>
<accession>A0ABY7EMQ4</accession>
<dbReference type="Proteomes" id="UP001164746">
    <property type="component" value="Chromosome 7"/>
</dbReference>
<dbReference type="EMBL" id="CP111018">
    <property type="protein sequence ID" value="WAR11115.1"/>
    <property type="molecule type" value="Genomic_DNA"/>
</dbReference>
<proteinExistence type="predicted"/>
<organism evidence="1 2">
    <name type="scientific">Mya arenaria</name>
    <name type="common">Soft-shell clam</name>
    <dbReference type="NCBI Taxonomy" id="6604"/>
    <lineage>
        <taxon>Eukaryota</taxon>
        <taxon>Metazoa</taxon>
        <taxon>Spiralia</taxon>
        <taxon>Lophotrochozoa</taxon>
        <taxon>Mollusca</taxon>
        <taxon>Bivalvia</taxon>
        <taxon>Autobranchia</taxon>
        <taxon>Heteroconchia</taxon>
        <taxon>Euheterodonta</taxon>
        <taxon>Imparidentia</taxon>
        <taxon>Neoheterodontei</taxon>
        <taxon>Myida</taxon>
        <taxon>Myoidea</taxon>
        <taxon>Myidae</taxon>
        <taxon>Mya</taxon>
    </lineage>
</organism>
<reference evidence="1" key="1">
    <citation type="submission" date="2022-11" db="EMBL/GenBank/DDBJ databases">
        <title>Centuries of genome instability and evolution in soft-shell clam transmissible cancer (bioRxiv).</title>
        <authorList>
            <person name="Hart S.F.M."/>
            <person name="Yonemitsu M.A."/>
            <person name="Giersch R.M."/>
            <person name="Beal B.F."/>
            <person name="Arriagada G."/>
            <person name="Davis B.W."/>
            <person name="Ostrander E.A."/>
            <person name="Goff S.P."/>
            <person name="Metzger M.J."/>
        </authorList>
    </citation>
    <scope>NUCLEOTIDE SEQUENCE</scope>
    <source>
        <strain evidence="1">MELC-2E11</strain>
        <tissue evidence="1">Siphon/mantle</tissue>
    </source>
</reference>
<feature type="non-terminal residue" evidence="1">
    <location>
        <position position="1"/>
    </location>
</feature>
<gene>
    <name evidence="1" type="ORF">MAR_036191</name>
</gene>
<evidence type="ECO:0000313" key="1">
    <source>
        <dbReference type="EMBL" id="WAR11115.1"/>
    </source>
</evidence>
<name>A0ABY7EMQ4_MYAAR</name>
<keyword evidence="2" id="KW-1185">Reference proteome</keyword>